<gene>
    <name evidence="4" type="ORF">SISSUDRAFT_1049685</name>
</gene>
<dbReference type="STRING" id="1314776.A0A166BMM3"/>
<evidence type="ECO:0008006" key="6">
    <source>
        <dbReference type="Google" id="ProtNLM"/>
    </source>
</evidence>
<feature type="compositionally biased region" description="Polar residues" evidence="1">
    <location>
        <begin position="298"/>
        <end position="317"/>
    </location>
</feature>
<organism evidence="4 5">
    <name type="scientific">Sistotremastrum suecicum HHB10207 ss-3</name>
    <dbReference type="NCBI Taxonomy" id="1314776"/>
    <lineage>
        <taxon>Eukaryota</taxon>
        <taxon>Fungi</taxon>
        <taxon>Dikarya</taxon>
        <taxon>Basidiomycota</taxon>
        <taxon>Agaricomycotina</taxon>
        <taxon>Agaricomycetes</taxon>
        <taxon>Sistotremastrales</taxon>
        <taxon>Sistotremastraceae</taxon>
        <taxon>Sistotremastrum</taxon>
    </lineage>
</organism>
<protein>
    <recommendedName>
        <fullName evidence="6">Mid2 domain-containing protein</fullName>
    </recommendedName>
</protein>
<accession>A0A166BMM3</accession>
<dbReference type="EMBL" id="KV428104">
    <property type="protein sequence ID" value="KZT36551.1"/>
    <property type="molecule type" value="Genomic_DNA"/>
</dbReference>
<feature type="region of interest" description="Disordered" evidence="1">
    <location>
        <begin position="259"/>
        <end position="330"/>
    </location>
</feature>
<feature type="chain" id="PRO_5007871267" description="Mid2 domain-containing protein" evidence="3">
    <location>
        <begin position="26"/>
        <end position="399"/>
    </location>
</feature>
<sequence>MVPRVSLILTLSLFIFTLFLVPVSATNNIGQHARMIKKRATAPPDSSSPSGVLPIGVAPDPAAPSPATTPPIAATSPVAATPPADKSTPISEPATSPATSIPSTPVPSAPSTTPPVSTDTPGLIGGLTSALLGTGSSSASTTATNTTSTSSTSSSSSSTSSSAPASTTTTTPPASNTQSSSSSFSQAEVTVTSSVDGITDPTTSAQAQAEAAAAQSSTKLSKNTIIAIIVIASCVGGAALIWTVIRKWKLGTSSDFDARLNPIDWQPTTGLDGPEMVQHRRGPSGGSNRSFGSADAHMNSSTTGLTRGQTQRSTHSAGSHGGYDNSNSLIPDLPSHDFTAGSAHLAPIGGYADLARGGMDNGSNGLARGPSYNRGAYDGVSPGTAAAAYDYNGSYNRGY</sequence>
<dbReference type="AlphaFoldDB" id="A0A166BMM3"/>
<keyword evidence="2" id="KW-0812">Transmembrane</keyword>
<feature type="compositionally biased region" description="Low complexity" evidence="1">
    <location>
        <begin position="128"/>
        <end position="187"/>
    </location>
</feature>
<evidence type="ECO:0000313" key="5">
    <source>
        <dbReference type="Proteomes" id="UP000076798"/>
    </source>
</evidence>
<keyword evidence="2" id="KW-1133">Transmembrane helix</keyword>
<evidence type="ECO:0000256" key="1">
    <source>
        <dbReference type="SAM" id="MobiDB-lite"/>
    </source>
</evidence>
<keyword evidence="2" id="KW-0472">Membrane</keyword>
<keyword evidence="5" id="KW-1185">Reference proteome</keyword>
<evidence type="ECO:0000313" key="4">
    <source>
        <dbReference type="EMBL" id="KZT36551.1"/>
    </source>
</evidence>
<name>A0A166BMM3_9AGAM</name>
<dbReference type="OrthoDB" id="3261505at2759"/>
<feature type="signal peptide" evidence="3">
    <location>
        <begin position="1"/>
        <end position="25"/>
    </location>
</feature>
<proteinExistence type="predicted"/>
<feature type="compositionally biased region" description="Low complexity" evidence="1">
    <location>
        <begin position="70"/>
        <end position="103"/>
    </location>
</feature>
<feature type="compositionally biased region" description="Low complexity" evidence="1">
    <location>
        <begin position="109"/>
        <end position="121"/>
    </location>
</feature>
<keyword evidence="3" id="KW-0732">Signal</keyword>
<feature type="transmembrane region" description="Helical" evidence="2">
    <location>
        <begin position="225"/>
        <end position="245"/>
    </location>
</feature>
<evidence type="ECO:0000256" key="2">
    <source>
        <dbReference type="SAM" id="Phobius"/>
    </source>
</evidence>
<dbReference type="Proteomes" id="UP000076798">
    <property type="component" value="Unassembled WGS sequence"/>
</dbReference>
<reference evidence="4 5" key="1">
    <citation type="journal article" date="2016" name="Mol. Biol. Evol.">
        <title>Comparative Genomics of Early-Diverging Mushroom-Forming Fungi Provides Insights into the Origins of Lignocellulose Decay Capabilities.</title>
        <authorList>
            <person name="Nagy L.G."/>
            <person name="Riley R."/>
            <person name="Tritt A."/>
            <person name="Adam C."/>
            <person name="Daum C."/>
            <person name="Floudas D."/>
            <person name="Sun H."/>
            <person name="Yadav J.S."/>
            <person name="Pangilinan J."/>
            <person name="Larsson K.H."/>
            <person name="Matsuura K."/>
            <person name="Barry K."/>
            <person name="Labutti K."/>
            <person name="Kuo R."/>
            <person name="Ohm R.A."/>
            <person name="Bhattacharya S.S."/>
            <person name="Shirouzu T."/>
            <person name="Yoshinaga Y."/>
            <person name="Martin F.M."/>
            <person name="Grigoriev I.V."/>
            <person name="Hibbett D.S."/>
        </authorList>
    </citation>
    <scope>NUCLEOTIDE SEQUENCE [LARGE SCALE GENOMIC DNA]</scope>
    <source>
        <strain evidence="4 5">HHB10207 ss-3</strain>
    </source>
</reference>
<evidence type="ECO:0000256" key="3">
    <source>
        <dbReference type="SAM" id="SignalP"/>
    </source>
</evidence>
<feature type="region of interest" description="Disordered" evidence="1">
    <location>
        <begin position="40"/>
        <end position="198"/>
    </location>
</feature>